<dbReference type="RefSeq" id="YP_007676945.1">
    <property type="nucleotide sequence ID" value="NC_020873.1"/>
</dbReference>
<proteinExistence type="predicted"/>
<evidence type="ECO:0000313" key="2">
    <source>
        <dbReference type="Proteomes" id="UP000011865"/>
    </source>
</evidence>
<dbReference type="KEGG" id="vg:15041804"/>
<gene>
    <name evidence="1" type="primary">orf046</name>
</gene>
<dbReference type="OrthoDB" id="19494at10239"/>
<evidence type="ECO:0000313" key="1">
    <source>
        <dbReference type="EMBL" id="AFQ96355.1"/>
    </source>
</evidence>
<dbReference type="Pfam" id="PF23907">
    <property type="entry name" value="DUF7249"/>
    <property type="match status" value="1"/>
</dbReference>
<accession>M4HPV2</accession>
<keyword evidence="2" id="KW-1185">Reference proteome</keyword>
<reference evidence="1 2" key="1">
    <citation type="journal article" date="2013" name="Virol. J.">
        <title>Genome sequence and analysis of a broad-host range lytic bacteriophage that infects the Bacillus cereus group.</title>
        <authorList>
            <person name="El-Arabi T.F."/>
            <person name="Griffiths M.W."/>
            <person name="She Y.M."/>
            <person name="Villegas A."/>
            <person name="Lingohr E.J."/>
            <person name="Kropinski A.M."/>
        </authorList>
    </citation>
    <scope>NUCLEOTIDE SEQUENCE [LARGE SCALE GENOMIC DNA]</scope>
</reference>
<name>M4HPV2_9CAUD</name>
<dbReference type="EMBL" id="JX094431">
    <property type="protein sequence ID" value="AFQ96355.1"/>
    <property type="molecule type" value="Genomic_DNA"/>
</dbReference>
<dbReference type="GeneID" id="15041804"/>
<dbReference type="Proteomes" id="UP000011865">
    <property type="component" value="Segment"/>
</dbReference>
<dbReference type="InterPro" id="IPR055673">
    <property type="entry name" value="DUF7249"/>
</dbReference>
<sequence length="119" mass="13550">MTNTNTYNGWANRETWLVNLHFGETLSSYIVEQATDGAIDLTEDEGTIRTEIEGNCSEYLDMILEEELNGLGSFLTDYLDLGRIEWDEIAEVIYSDDIKPMIAELEAEENEEEGEGEEE</sequence>
<organism evidence="1 2">
    <name type="scientific">Bacillus phage vB_BceM_Bc431v3</name>
    <dbReference type="NCBI Taxonomy" id="1195072"/>
    <lineage>
        <taxon>Viruses</taxon>
        <taxon>Duplodnaviria</taxon>
        <taxon>Heunggongvirae</taxon>
        <taxon>Uroviricota</taxon>
        <taxon>Caudoviricetes</taxon>
        <taxon>Herelleviridae</taxon>
        <taxon>Bastillevirinae</taxon>
        <taxon>Caeruleovirus</taxon>
        <taxon>Caeruleovirus Bc431</taxon>
    </lineage>
</organism>
<protein>
    <submittedName>
        <fullName evidence="1">Uncharacterized protein</fullName>
    </submittedName>
</protein>